<dbReference type="AlphaFoldDB" id="A0A0F9PBJ9"/>
<organism evidence="1">
    <name type="scientific">marine sediment metagenome</name>
    <dbReference type="NCBI Taxonomy" id="412755"/>
    <lineage>
        <taxon>unclassified sequences</taxon>
        <taxon>metagenomes</taxon>
        <taxon>ecological metagenomes</taxon>
    </lineage>
</organism>
<reference evidence="1" key="1">
    <citation type="journal article" date="2015" name="Nature">
        <title>Complex archaea that bridge the gap between prokaryotes and eukaryotes.</title>
        <authorList>
            <person name="Spang A."/>
            <person name="Saw J.H."/>
            <person name="Jorgensen S.L."/>
            <person name="Zaremba-Niedzwiedzka K."/>
            <person name="Martijn J."/>
            <person name="Lind A.E."/>
            <person name="van Eijk R."/>
            <person name="Schleper C."/>
            <person name="Guy L."/>
            <person name="Ettema T.J."/>
        </authorList>
    </citation>
    <scope>NUCLEOTIDE SEQUENCE</scope>
</reference>
<comment type="caution">
    <text evidence="1">The sequence shown here is derived from an EMBL/GenBank/DDBJ whole genome shotgun (WGS) entry which is preliminary data.</text>
</comment>
<name>A0A0F9PBJ9_9ZZZZ</name>
<accession>A0A0F9PBJ9</accession>
<dbReference type="EMBL" id="LAZR01002501">
    <property type="protein sequence ID" value="KKN29230.1"/>
    <property type="molecule type" value="Genomic_DNA"/>
</dbReference>
<sequence>MKKDFSTQLTGVDGEPLQKPKTIPLNEWISEMKEAAATRDLGALNQLLDRMETLKKTPVLTMKDVCIEALIIPQAGDDKLSGDDKLGMDELARKIFNSGKETDIEAKDRTLILKRLNKSSYGTVTVYGQVHRMLNTDKDSSKKKEK</sequence>
<evidence type="ECO:0000313" key="1">
    <source>
        <dbReference type="EMBL" id="KKN29230.1"/>
    </source>
</evidence>
<protein>
    <submittedName>
        <fullName evidence="1">Uncharacterized protein</fullName>
    </submittedName>
</protein>
<proteinExistence type="predicted"/>
<gene>
    <name evidence="1" type="ORF">LCGC14_0846170</name>
</gene>